<feature type="transmembrane region" description="Helical" evidence="21">
    <location>
        <begin position="253"/>
        <end position="271"/>
    </location>
</feature>
<dbReference type="InterPro" id="IPR036400">
    <property type="entry name" value="Cyt_B5-like_heme/steroid_sf"/>
</dbReference>
<evidence type="ECO:0000256" key="4">
    <source>
        <dbReference type="ARBA" id="ARBA00005747"/>
    </source>
</evidence>
<feature type="binding site" evidence="19">
    <location>
        <position position="322"/>
    </location>
    <ligand>
        <name>Zn(2+)</name>
        <dbReference type="ChEBI" id="CHEBI:29105"/>
        <label>1</label>
    </ligand>
</feature>
<evidence type="ECO:0000313" key="24">
    <source>
        <dbReference type="Proteomes" id="UP000053097"/>
    </source>
</evidence>
<feature type="domain" description="Cytochrome b5 heme-binding" evidence="22">
    <location>
        <begin position="38"/>
        <end position="110"/>
    </location>
</feature>
<feature type="binding site" evidence="19">
    <location>
        <position position="240"/>
    </location>
    <ligand>
        <name>Zn(2+)</name>
        <dbReference type="ChEBI" id="CHEBI:29105"/>
        <label>1</label>
    </ligand>
</feature>
<name>A0A026WAD5_OOCBI</name>
<dbReference type="EC" id="1.-.-.-" evidence="18"/>
<comment type="pathway">
    <text evidence="2">Sphingolipid metabolism.</text>
</comment>
<evidence type="ECO:0000256" key="14">
    <source>
        <dbReference type="ARBA" id="ARBA00023004"/>
    </source>
</evidence>
<evidence type="ECO:0000256" key="16">
    <source>
        <dbReference type="ARBA" id="ARBA00023136"/>
    </source>
</evidence>
<protein>
    <recommendedName>
        <fullName evidence="18">Fatty acid 2-hydroxylase</fullName>
        <ecNumber evidence="18">1.-.-.-</ecNumber>
    </recommendedName>
</protein>
<dbReference type="Gene3D" id="3.10.120.10">
    <property type="entry name" value="Cytochrome b5-like heme/steroid binding domain"/>
    <property type="match status" value="1"/>
</dbReference>
<evidence type="ECO:0000256" key="5">
    <source>
        <dbReference type="ARBA" id="ARBA00022516"/>
    </source>
</evidence>
<dbReference type="AlphaFoldDB" id="A0A026WAD5"/>
<keyword evidence="11 19" id="KW-0862">Zinc</keyword>
<evidence type="ECO:0000256" key="3">
    <source>
        <dbReference type="ARBA" id="ARBA00005189"/>
    </source>
</evidence>
<dbReference type="EMBL" id="KK107295">
    <property type="protein sequence ID" value="EZA53057.1"/>
    <property type="molecule type" value="Genomic_DNA"/>
</dbReference>
<evidence type="ECO:0000256" key="7">
    <source>
        <dbReference type="ARBA" id="ARBA00022692"/>
    </source>
</evidence>
<keyword evidence="15 18" id="KW-0443">Lipid metabolism</keyword>
<comment type="cofactor">
    <cofactor evidence="20">
        <name>Fe cation</name>
        <dbReference type="ChEBI" id="CHEBI:24875"/>
    </cofactor>
</comment>
<dbReference type="Pfam" id="PF00173">
    <property type="entry name" value="Cyt-b5"/>
    <property type="match status" value="1"/>
</dbReference>
<comment type="subcellular location">
    <subcellularLocation>
        <location evidence="1">Endoplasmic reticulum membrane</location>
        <topology evidence="1">Multi-pass membrane protein</topology>
    </subcellularLocation>
</comment>
<dbReference type="InterPro" id="IPR001199">
    <property type="entry name" value="Cyt_B5-like_heme/steroid-bd"/>
</dbReference>
<evidence type="ECO:0000256" key="13">
    <source>
        <dbReference type="ARBA" id="ARBA00023002"/>
    </source>
</evidence>
<dbReference type="Proteomes" id="UP000053097">
    <property type="component" value="Unassembled WGS sequence"/>
</dbReference>
<dbReference type="OrthoDB" id="2204368at2759"/>
<evidence type="ECO:0000256" key="21">
    <source>
        <dbReference type="SAM" id="Phobius"/>
    </source>
</evidence>
<keyword evidence="13 18" id="KW-0560">Oxidoreductase</keyword>
<keyword evidence="6 20" id="KW-0349">Heme</keyword>
<dbReference type="PROSITE" id="PS00191">
    <property type="entry name" value="CYTOCHROME_B5_1"/>
    <property type="match status" value="1"/>
</dbReference>
<keyword evidence="10 18" id="KW-0276">Fatty acid metabolism</keyword>
<dbReference type="InterPro" id="IPR014430">
    <property type="entry name" value="Scs7"/>
</dbReference>
<dbReference type="PANTHER" id="PTHR12863">
    <property type="entry name" value="FATTY ACID HYDROXYLASE"/>
    <property type="match status" value="1"/>
</dbReference>
<dbReference type="InterPro" id="IPR006694">
    <property type="entry name" value="Fatty_acid_hydroxylase"/>
</dbReference>
<reference evidence="23 24" key="1">
    <citation type="journal article" date="2014" name="Curr. Biol.">
        <title>The genome of the clonal raider ant Cerapachys biroi.</title>
        <authorList>
            <person name="Oxley P.R."/>
            <person name="Ji L."/>
            <person name="Fetter-Pruneda I."/>
            <person name="McKenzie S.K."/>
            <person name="Li C."/>
            <person name="Hu H."/>
            <person name="Zhang G."/>
            <person name="Kronauer D.J."/>
        </authorList>
    </citation>
    <scope>NUCLEOTIDE SEQUENCE [LARGE SCALE GENOMIC DNA]</scope>
</reference>
<dbReference type="GO" id="GO:0005506">
    <property type="term" value="F:iron ion binding"/>
    <property type="evidence" value="ECO:0007669"/>
    <property type="project" value="UniProtKB-UniRule"/>
</dbReference>
<feature type="binding site" evidence="19">
    <location>
        <position position="243"/>
    </location>
    <ligand>
        <name>Zn(2+)</name>
        <dbReference type="ChEBI" id="CHEBI:29105"/>
        <label>1</label>
    </ligand>
</feature>
<gene>
    <name evidence="23" type="ORF">X777_07235</name>
</gene>
<comment type="function">
    <text evidence="18">Catalyzes stereospecific hydroxylation of free fatty acids at the C-2 position to produce (R)-2-hydroxy fatty acids, which are building blocks of sphingolipids and glycosphingolipids common in neural tissue and epidermis. Plays an essential role in the synthesis of galactosphingolipids of the myelin sheath. Responsible for the synthesis of sphingolipids and glycosphingolipids involved in the formation of epidermal lamellar bodies critical for skin permeability barrier. Participates in the synthesis of glycosphingolipids and a fraction of type II wax diesters in sebaceous gland, specifically regulating hair follicle homeostasis. Involved in the synthesis of sphingolipids of plasma membrane rafts, controlling lipid raft mobility and trafficking of raft-associated proteins.</text>
</comment>
<evidence type="ECO:0000256" key="9">
    <source>
        <dbReference type="ARBA" id="ARBA00022824"/>
    </source>
</evidence>
<evidence type="ECO:0000259" key="22">
    <source>
        <dbReference type="PROSITE" id="PS50255"/>
    </source>
</evidence>
<dbReference type="STRING" id="2015173.A0A026WAD5"/>
<feature type="transmembrane region" description="Helical" evidence="21">
    <location>
        <begin position="277"/>
        <end position="294"/>
    </location>
</feature>
<organism evidence="23 24">
    <name type="scientific">Ooceraea biroi</name>
    <name type="common">Clonal raider ant</name>
    <name type="synonym">Cerapachys biroi</name>
    <dbReference type="NCBI Taxonomy" id="2015173"/>
    <lineage>
        <taxon>Eukaryota</taxon>
        <taxon>Metazoa</taxon>
        <taxon>Ecdysozoa</taxon>
        <taxon>Arthropoda</taxon>
        <taxon>Hexapoda</taxon>
        <taxon>Insecta</taxon>
        <taxon>Pterygota</taxon>
        <taxon>Neoptera</taxon>
        <taxon>Endopterygota</taxon>
        <taxon>Hymenoptera</taxon>
        <taxon>Apocrita</taxon>
        <taxon>Aculeata</taxon>
        <taxon>Formicoidea</taxon>
        <taxon>Formicidae</taxon>
        <taxon>Dorylinae</taxon>
        <taxon>Ooceraea</taxon>
    </lineage>
</organism>
<comment type="similarity">
    <text evidence="4 18">Belongs to the sterol desaturase family. SCS7 subfamily.</text>
</comment>
<accession>A0A026WAD5</accession>
<feature type="transmembrane region" description="Helical" evidence="21">
    <location>
        <begin position="198"/>
        <end position="216"/>
    </location>
</feature>
<feature type="binding site" evidence="19">
    <location>
        <position position="323"/>
    </location>
    <ligand>
        <name>Zn(2+)</name>
        <dbReference type="ChEBI" id="CHEBI:29105"/>
        <label>1</label>
    </ligand>
</feature>
<feature type="binding site" evidence="19">
    <location>
        <position position="217"/>
    </location>
    <ligand>
        <name>Zn(2+)</name>
        <dbReference type="ChEBI" id="CHEBI:29105"/>
        <label>1</label>
    </ligand>
</feature>
<evidence type="ECO:0000256" key="11">
    <source>
        <dbReference type="ARBA" id="ARBA00022833"/>
    </source>
</evidence>
<keyword evidence="14 18" id="KW-0408">Iron</keyword>
<evidence type="ECO:0000256" key="2">
    <source>
        <dbReference type="ARBA" id="ARBA00004991"/>
    </source>
</evidence>
<dbReference type="OMA" id="WTIIEYV"/>
<feature type="binding site" evidence="19">
    <location>
        <position position="302"/>
    </location>
    <ligand>
        <name>Zn(2+)</name>
        <dbReference type="ChEBI" id="CHEBI:29105"/>
        <label>1</label>
    </ligand>
</feature>
<keyword evidence="24" id="KW-1185">Reference proteome</keyword>
<dbReference type="PROSITE" id="PS50255">
    <property type="entry name" value="CYTOCHROME_B5_2"/>
    <property type="match status" value="1"/>
</dbReference>
<dbReference type="GO" id="GO:0080132">
    <property type="term" value="F:fatty acid 2-hydroxylase activity"/>
    <property type="evidence" value="ECO:0007669"/>
    <property type="project" value="InterPro"/>
</dbReference>
<dbReference type="GO" id="GO:0005789">
    <property type="term" value="C:endoplasmic reticulum membrane"/>
    <property type="evidence" value="ECO:0007669"/>
    <property type="project" value="UniProtKB-SubCell"/>
</dbReference>
<evidence type="ECO:0000313" key="23">
    <source>
        <dbReference type="EMBL" id="EZA53057.1"/>
    </source>
</evidence>
<dbReference type="PANTHER" id="PTHR12863:SF1">
    <property type="entry name" value="FATTY ACID 2-HYDROXYLASE"/>
    <property type="match status" value="1"/>
</dbReference>
<evidence type="ECO:0000256" key="19">
    <source>
        <dbReference type="PIRSR" id="PIRSR005149-1"/>
    </source>
</evidence>
<dbReference type="GO" id="GO:0020037">
    <property type="term" value="F:heme binding"/>
    <property type="evidence" value="ECO:0007669"/>
    <property type="project" value="InterPro"/>
</dbReference>
<evidence type="ECO:0000256" key="18">
    <source>
        <dbReference type="PIRNR" id="PIRNR005149"/>
    </source>
</evidence>
<evidence type="ECO:0000256" key="8">
    <source>
        <dbReference type="ARBA" id="ARBA00022723"/>
    </source>
</evidence>
<evidence type="ECO:0000256" key="20">
    <source>
        <dbReference type="PIRSR" id="PIRSR005149-50"/>
    </source>
</evidence>
<evidence type="ECO:0000256" key="12">
    <source>
        <dbReference type="ARBA" id="ARBA00022989"/>
    </source>
</evidence>
<sequence length="357" mass="42429">MNVYRKYFDNVFHLENTVMDNIKVKDSDAVAVNRVKDSHRNSTMKEESTKFLVKYRDRVYNISGFLNYHPGGKNTLLRFRDQILDKALTEHPHSKSAYYLLEEFAVQHQERYNECENLVNWDAPILWQVGFMGDRYWEWVNLPVNRPIRFFKSDILETLSITPWYVMPIVWLPVAMYLFYIGCILDVSTNIVIKLPRILLSFLVGFFIWSLVEYFVHRKVFHFKPPHNSKLLITLHFLFHGCHHKAPMDGRRLVFPPTFGLPVAAIVWHIYKMIFPSTVVSFIAAGTVMGYLSYDLMHYYLHNGAPKVGSYFYVMKRRHNYHHFLHHNQGFGVTSELWDRLLKTDLRLRKLDESLEW</sequence>
<feature type="binding site" evidence="19">
    <location>
        <position position="298"/>
    </location>
    <ligand>
        <name>Zn(2+)</name>
        <dbReference type="ChEBI" id="CHEBI:29105"/>
        <label>1</label>
    </ligand>
</feature>
<evidence type="ECO:0000256" key="15">
    <source>
        <dbReference type="ARBA" id="ARBA00023098"/>
    </source>
</evidence>
<keyword evidence="5 18" id="KW-0444">Lipid biosynthesis</keyword>
<comment type="pathway">
    <text evidence="3">Lipid metabolism.</text>
</comment>
<keyword evidence="8 18" id="KW-0479">Metal-binding</keyword>
<feature type="binding site" description="axial binding residue" evidence="20">
    <location>
        <position position="69"/>
    </location>
    <ligand>
        <name>heme</name>
        <dbReference type="ChEBI" id="CHEBI:30413"/>
    </ligand>
    <ligandPart>
        <name>Fe</name>
        <dbReference type="ChEBI" id="CHEBI:18248"/>
    </ligandPart>
</feature>
<evidence type="ECO:0000256" key="6">
    <source>
        <dbReference type="ARBA" id="ARBA00022617"/>
    </source>
</evidence>
<dbReference type="InterPro" id="IPR018506">
    <property type="entry name" value="Cyt_B5_heme-BS"/>
</dbReference>
<feature type="transmembrane region" description="Helical" evidence="21">
    <location>
        <begin position="169"/>
        <end position="192"/>
    </location>
</feature>
<keyword evidence="9 18" id="KW-0256">Endoplasmic reticulum</keyword>
<dbReference type="GO" id="GO:0006633">
    <property type="term" value="P:fatty acid biosynthetic process"/>
    <property type="evidence" value="ECO:0007669"/>
    <property type="project" value="UniProtKB-KW"/>
</dbReference>
<feature type="binding site" evidence="19">
    <location>
        <position position="319"/>
    </location>
    <ligand>
        <name>Zn(2+)</name>
        <dbReference type="ChEBI" id="CHEBI:29105"/>
        <label>1</label>
    </ligand>
</feature>
<keyword evidence="12 21" id="KW-1133">Transmembrane helix</keyword>
<evidence type="ECO:0000256" key="10">
    <source>
        <dbReference type="ARBA" id="ARBA00022832"/>
    </source>
</evidence>
<evidence type="ECO:0000256" key="1">
    <source>
        <dbReference type="ARBA" id="ARBA00004477"/>
    </source>
</evidence>
<keyword evidence="17 18" id="KW-0275">Fatty acid biosynthesis</keyword>
<evidence type="ECO:0000256" key="17">
    <source>
        <dbReference type="ARBA" id="ARBA00023160"/>
    </source>
</evidence>
<proteinExistence type="inferred from homology"/>
<feature type="binding site" evidence="19">
    <location>
        <position position="244"/>
    </location>
    <ligand>
        <name>Zn(2+)</name>
        <dbReference type="ChEBI" id="CHEBI:29105"/>
        <label>1</label>
    </ligand>
</feature>
<comment type="cofactor">
    <cofactor evidence="18 19">
        <name>Zn(2+)</name>
        <dbReference type="ChEBI" id="CHEBI:29105"/>
    </cofactor>
    <text evidence="18 19">Binds 2 Zn(2+) ions per subunit that likely form a catalytic dimetal center.</text>
</comment>
<feature type="binding site" description="axial binding residue" evidence="20">
    <location>
        <position position="93"/>
    </location>
    <ligand>
        <name>heme</name>
        <dbReference type="ChEBI" id="CHEBI:30413"/>
    </ligand>
    <ligandPart>
        <name>Fe</name>
        <dbReference type="ChEBI" id="CHEBI:18248"/>
    </ligandPart>
</feature>
<keyword evidence="16 18" id="KW-0472">Membrane</keyword>
<feature type="binding site" evidence="19">
    <location>
        <position position="222"/>
    </location>
    <ligand>
        <name>Zn(2+)</name>
        <dbReference type="ChEBI" id="CHEBI:29105"/>
        <label>1</label>
    </ligand>
</feature>
<dbReference type="Pfam" id="PF04116">
    <property type="entry name" value="FA_hydroxylase"/>
    <property type="match status" value="1"/>
</dbReference>
<keyword evidence="7 21" id="KW-0812">Transmembrane</keyword>
<dbReference type="PIRSF" id="PIRSF005149">
    <property type="entry name" value="IPC-B_HD"/>
    <property type="match status" value="1"/>
</dbReference>
<dbReference type="SUPFAM" id="SSF55856">
    <property type="entry name" value="Cytochrome b5-like heme/steroid binding domain"/>
    <property type="match status" value="1"/>
</dbReference>